<evidence type="ECO:0000256" key="18">
    <source>
        <dbReference type="SAM" id="MobiDB-lite"/>
    </source>
</evidence>
<dbReference type="AlphaFoldDB" id="A0A1Q3AK31"/>
<keyword evidence="5" id="KW-0540">Nuclease</keyword>
<dbReference type="InterPro" id="IPR015966">
    <property type="entry name" value="tRNA_lig_kin_fungi"/>
</dbReference>
<keyword evidence="6" id="KW-0547">Nucleotide-binding</keyword>
<dbReference type="EC" id="6.5.1.3" evidence="1 16"/>
<keyword evidence="9" id="KW-0378">Hydrolase</keyword>
<evidence type="ECO:0000259" key="21">
    <source>
        <dbReference type="Pfam" id="PF09511"/>
    </source>
</evidence>
<keyword evidence="2 16" id="KW-0436">Ligase</keyword>
<sequence>MHLQRPSVKEVRSLVEALERSSELSGRGRASKRICQLFDNDRRVVSWKFQEWDYGKKNITLPCNARGLFITDDKENPQIVARGYDKFFNIDEMSLTKWDSIAKGTVGPYTVTLKSNGCIIFISGLADGTLVVCSKHSTGPRDDVDRNHAEFGRNYLLNLLHEKNVDVGNFARRLYDLNVTLVAEYCDDSFEEHILEYTGDRAGLYLHGVNLNEPEFVTWPMTDVNSFAQEYGFKQTMYFDLPDITTLKSFLDKCSHDGTYKGMEVEGFVIRTRLAETGQDFFFKFKFEEPYLMYRQWREVTKQYISSKSRILKFKKHKFITNNYLDFVIPILDKDTELSQQYMKGFGIIKLRNMFLQSYGMSGLEILNQEKIQELELKNATNDSDIVDEKTKFLIFPISVIGCGKTTTALTLTNLFPNWGHIQNDDITGKDKSMLMKKSLELLAKPDIKCVFVDRNNHQRREREQLFNWTEELRENYLPYYTNIKTIGLSFASYDDLEQVKKLTIDRVFARGDNHQSIKSSVYGEQKVLGIMNGFVKRYQPVDENREPDNLFDYVIHLNSLETNSSLLNAKETTKKLHEKYPVLVPHVPTDEQIEKALEKSLEYKPTTKKVVGGGGSNRNKEKNRDRKSDKSKRINPVYFSANIARKESITEIVKKSFEGLDPERKSSLSKLIEENRFQPKFHITLCHVTQSKKGTEEARQLWSSYLNRYNPELEKLEGLPEILTTNDKIKFKPTRLCWDEKIVSMAVQISPVLDSDDQVVPGLSCGNPIPHITIGILQDGVKPFYSNELCHKIFGNDPPPDSHFVELDGTDIEACICINL</sequence>
<feature type="domain" description="tRNA ligase kinase" evidence="20">
    <location>
        <begin position="394"/>
        <end position="559"/>
    </location>
</feature>
<dbReference type="GO" id="GO:0003972">
    <property type="term" value="F:RNA ligase (ATP) activity"/>
    <property type="evidence" value="ECO:0007669"/>
    <property type="project" value="UniProtKB-UniRule"/>
</dbReference>
<dbReference type="InterPro" id="IPR012387">
    <property type="entry name" value="Trl1_fun"/>
</dbReference>
<comment type="similarity">
    <text evidence="14 16">Belongs to the TRL1 family.</text>
</comment>
<dbReference type="GO" id="GO:0005634">
    <property type="term" value="C:nucleus"/>
    <property type="evidence" value="ECO:0007669"/>
    <property type="project" value="TreeGrafter"/>
</dbReference>
<dbReference type="GO" id="GO:0004519">
    <property type="term" value="F:endonuclease activity"/>
    <property type="evidence" value="ECO:0007669"/>
    <property type="project" value="UniProtKB-KW"/>
</dbReference>
<dbReference type="Pfam" id="PF08303">
    <property type="entry name" value="tRNA_lig_kinase"/>
    <property type="match status" value="1"/>
</dbReference>
<dbReference type="InterPro" id="IPR019039">
    <property type="entry name" value="T4-Rnl1-like_N"/>
</dbReference>
<dbReference type="PANTHER" id="PTHR32004:SF1">
    <property type="entry name" value="TRNA LIGASE"/>
    <property type="match status" value="1"/>
</dbReference>
<keyword evidence="7" id="KW-0255">Endonuclease</keyword>
<dbReference type="InterPro" id="IPR015965">
    <property type="entry name" value="tRNA_lig_PDEase"/>
</dbReference>
<dbReference type="GO" id="GO:0005524">
    <property type="term" value="F:ATP binding"/>
    <property type="evidence" value="ECO:0007669"/>
    <property type="project" value="UniProtKB-UniRule"/>
</dbReference>
<protein>
    <recommendedName>
        <fullName evidence="15 16">tRNA ligase</fullName>
        <ecNumber evidence="1 16">6.5.1.3</ecNumber>
    </recommendedName>
</protein>
<dbReference type="Pfam" id="PF08302">
    <property type="entry name" value="tRNA_lig_CPD"/>
    <property type="match status" value="1"/>
</dbReference>
<feature type="domain" description="T4 RNA ligase 1-like N-terminal" evidence="21">
    <location>
        <begin position="64"/>
        <end position="292"/>
    </location>
</feature>
<proteinExistence type="inferred from homology"/>
<evidence type="ECO:0000256" key="5">
    <source>
        <dbReference type="ARBA" id="ARBA00022722"/>
    </source>
</evidence>
<dbReference type="EMBL" id="BDGX01000052">
    <property type="protein sequence ID" value="GAV56000.1"/>
    <property type="molecule type" value="Genomic_DNA"/>
</dbReference>
<dbReference type="InterPro" id="IPR027417">
    <property type="entry name" value="P-loop_NTPase"/>
</dbReference>
<evidence type="ECO:0000256" key="1">
    <source>
        <dbReference type="ARBA" id="ARBA00012724"/>
    </source>
</evidence>
<evidence type="ECO:0000256" key="2">
    <source>
        <dbReference type="ARBA" id="ARBA00022598"/>
    </source>
</evidence>
<evidence type="ECO:0000256" key="17">
    <source>
        <dbReference type="PIRSR" id="PIRSR019634-50"/>
    </source>
</evidence>
<dbReference type="GO" id="GO:0051730">
    <property type="term" value="F:GTP-dependent polyribonucleotide 5'-hydroxyl-kinase activity"/>
    <property type="evidence" value="ECO:0007669"/>
    <property type="project" value="InterPro"/>
</dbReference>
<gene>
    <name evidence="22" type="ORF">ZYGR_0AZ01720</name>
</gene>
<evidence type="ECO:0000256" key="15">
    <source>
        <dbReference type="ARBA" id="ARBA00073988"/>
    </source>
</evidence>
<reference evidence="22 23" key="1">
    <citation type="submission" date="2016-08" db="EMBL/GenBank/DDBJ databases">
        <title>Draft genome sequence of allopolyploid Zygosaccharomyces rouxii.</title>
        <authorList>
            <person name="Watanabe J."/>
            <person name="Uehara K."/>
            <person name="Mogi Y."/>
            <person name="Tsukioka Y."/>
        </authorList>
    </citation>
    <scope>NUCLEOTIDE SEQUENCE [LARGE SCALE GENOMIC DNA]</scope>
    <source>
        <strain evidence="22 23">NBRC 110957</strain>
    </source>
</reference>
<dbReference type="PIRSF" id="PIRSF019634">
    <property type="entry name" value="tRNA_lig_yeast"/>
    <property type="match status" value="1"/>
</dbReference>
<name>A0A1Q3AK31_ZYGRO</name>
<keyword evidence="8" id="KW-0418">Kinase</keyword>
<organism evidence="22 23">
    <name type="scientific">Zygosaccharomyces rouxii</name>
    <dbReference type="NCBI Taxonomy" id="4956"/>
    <lineage>
        <taxon>Eukaryota</taxon>
        <taxon>Fungi</taxon>
        <taxon>Dikarya</taxon>
        <taxon>Ascomycota</taxon>
        <taxon>Saccharomycotina</taxon>
        <taxon>Saccharomycetes</taxon>
        <taxon>Saccharomycetales</taxon>
        <taxon>Saccharomycetaceae</taxon>
        <taxon>Zygosaccharomyces</taxon>
    </lineage>
</organism>
<evidence type="ECO:0000256" key="13">
    <source>
        <dbReference type="ARBA" id="ARBA00055002"/>
    </source>
</evidence>
<comment type="catalytic activity">
    <reaction evidence="12 16">
        <text>ATP + (ribonucleotide)n-3'-hydroxyl + 5'-phospho-(ribonucleotide)m = (ribonucleotide)n+m + AMP + diphosphate.</text>
        <dbReference type="EC" id="6.5.1.3"/>
    </reaction>
</comment>
<keyword evidence="3" id="KW-0808">Transferase</keyword>
<dbReference type="FunFam" id="3.40.50.300:FF:001934">
    <property type="entry name" value="tRNA ligase"/>
    <property type="match status" value="1"/>
</dbReference>
<dbReference type="Proteomes" id="UP000187013">
    <property type="component" value="Unassembled WGS sequence"/>
</dbReference>
<evidence type="ECO:0000259" key="20">
    <source>
        <dbReference type="Pfam" id="PF08303"/>
    </source>
</evidence>
<dbReference type="Pfam" id="PF09511">
    <property type="entry name" value="RNA_lig_T4_1"/>
    <property type="match status" value="1"/>
</dbReference>
<evidence type="ECO:0000256" key="6">
    <source>
        <dbReference type="ARBA" id="ARBA00022741"/>
    </source>
</evidence>
<feature type="domain" description="tRNA ligase phosphodiesterase" evidence="19">
    <location>
        <begin position="565"/>
        <end position="797"/>
    </location>
</feature>
<dbReference type="OrthoDB" id="276239at2759"/>
<evidence type="ECO:0000256" key="10">
    <source>
        <dbReference type="ARBA" id="ARBA00022840"/>
    </source>
</evidence>
<keyword evidence="4 16" id="KW-0819">tRNA processing</keyword>
<dbReference type="Gene3D" id="3.40.50.300">
    <property type="entry name" value="P-loop containing nucleotide triphosphate hydrolases"/>
    <property type="match status" value="1"/>
</dbReference>
<evidence type="ECO:0000256" key="11">
    <source>
        <dbReference type="ARBA" id="ARBA00023268"/>
    </source>
</evidence>
<comment type="caution">
    <text evidence="22">The sequence shown here is derived from an EMBL/GenBank/DDBJ whole genome shotgun (WGS) entry which is preliminary data.</text>
</comment>
<keyword evidence="11" id="KW-0511">Multifunctional enzyme</keyword>
<evidence type="ECO:0000313" key="22">
    <source>
        <dbReference type="EMBL" id="GAV56000.1"/>
    </source>
</evidence>
<dbReference type="PANTHER" id="PTHR32004">
    <property type="entry name" value="TRNA LIGASE"/>
    <property type="match status" value="1"/>
</dbReference>
<evidence type="ECO:0000256" key="4">
    <source>
        <dbReference type="ARBA" id="ARBA00022694"/>
    </source>
</evidence>
<evidence type="ECO:0000256" key="3">
    <source>
        <dbReference type="ARBA" id="ARBA00022679"/>
    </source>
</evidence>
<feature type="compositionally biased region" description="Basic and acidic residues" evidence="18">
    <location>
        <begin position="619"/>
        <end position="633"/>
    </location>
</feature>
<feature type="active site" description="N6-AMP-lysine intermediate" evidence="17">
    <location>
        <position position="114"/>
    </location>
</feature>
<evidence type="ECO:0000256" key="8">
    <source>
        <dbReference type="ARBA" id="ARBA00022777"/>
    </source>
</evidence>
<comment type="function">
    <text evidence="13">One of the two proteins required for the splicing of precursor tRNA molecules containing introns. The ligation activity requires three enzymatic activities: phosphorylation of the 5' terminus of the 3' half-tRNA in the presence of ATP, opening of the 2'3'-cyclic phosphodiester bond of the 5' half-tRNA leaving a 2'-phosphomonoester and ligation of the two tRNA halves in an ATP-dependent reaction.</text>
</comment>
<evidence type="ECO:0000259" key="19">
    <source>
        <dbReference type="Pfam" id="PF08302"/>
    </source>
</evidence>
<keyword evidence="10" id="KW-0067">ATP-binding</keyword>
<accession>A0A1Q3AK31</accession>
<evidence type="ECO:0000256" key="14">
    <source>
        <dbReference type="ARBA" id="ARBA00061627"/>
    </source>
</evidence>
<feature type="region of interest" description="Disordered" evidence="18">
    <location>
        <begin position="605"/>
        <end position="633"/>
    </location>
</feature>
<evidence type="ECO:0000256" key="7">
    <source>
        <dbReference type="ARBA" id="ARBA00022759"/>
    </source>
</evidence>
<evidence type="ECO:0000256" key="12">
    <source>
        <dbReference type="ARBA" id="ARBA00034038"/>
    </source>
</evidence>
<evidence type="ECO:0000256" key="16">
    <source>
        <dbReference type="PIRNR" id="PIRNR019634"/>
    </source>
</evidence>
<dbReference type="GO" id="GO:0006388">
    <property type="term" value="P:tRNA splicing, via endonucleolytic cleavage and ligation"/>
    <property type="evidence" value="ECO:0007669"/>
    <property type="project" value="UniProtKB-UniRule"/>
</dbReference>
<dbReference type="GO" id="GO:0008081">
    <property type="term" value="F:phosphoric diester hydrolase activity"/>
    <property type="evidence" value="ECO:0007669"/>
    <property type="project" value="InterPro"/>
</dbReference>
<evidence type="ECO:0000256" key="9">
    <source>
        <dbReference type="ARBA" id="ARBA00022801"/>
    </source>
</evidence>
<evidence type="ECO:0000313" key="23">
    <source>
        <dbReference type="Proteomes" id="UP000187013"/>
    </source>
</evidence>